<dbReference type="InterPro" id="IPR042047">
    <property type="entry name" value="SleB_dom1"/>
</dbReference>
<keyword evidence="4" id="KW-1185">Reference proteome</keyword>
<evidence type="ECO:0000259" key="2">
    <source>
        <dbReference type="Pfam" id="PF07486"/>
    </source>
</evidence>
<dbReference type="AlphaFoldDB" id="A0A2Z3I5C7"/>
<feature type="region of interest" description="Disordered" evidence="1">
    <location>
        <begin position="253"/>
        <end position="279"/>
    </location>
</feature>
<keyword evidence="3" id="KW-0378">Hydrolase</keyword>
<accession>A0A2Z3I5C7</accession>
<dbReference type="EMBL" id="CP029479">
    <property type="protein sequence ID" value="AWM78724.1"/>
    <property type="molecule type" value="Genomic_DNA"/>
</dbReference>
<evidence type="ECO:0000313" key="4">
    <source>
        <dbReference type="Proteomes" id="UP000247763"/>
    </source>
</evidence>
<gene>
    <name evidence="3" type="ORF">HYN04_03780</name>
</gene>
<evidence type="ECO:0000313" key="3">
    <source>
        <dbReference type="EMBL" id="AWM78724.1"/>
    </source>
</evidence>
<feature type="domain" description="Cell wall hydrolase SleB" evidence="2">
    <location>
        <begin position="82"/>
        <end position="190"/>
    </location>
</feature>
<organism evidence="3 4">
    <name type="scientific">Phenylobacterium parvum</name>
    <dbReference type="NCBI Taxonomy" id="2201350"/>
    <lineage>
        <taxon>Bacteria</taxon>
        <taxon>Pseudomonadati</taxon>
        <taxon>Pseudomonadota</taxon>
        <taxon>Alphaproteobacteria</taxon>
        <taxon>Caulobacterales</taxon>
        <taxon>Caulobacteraceae</taxon>
        <taxon>Phenylobacterium</taxon>
    </lineage>
</organism>
<proteinExistence type="predicted"/>
<dbReference type="GO" id="GO:0016787">
    <property type="term" value="F:hydrolase activity"/>
    <property type="evidence" value="ECO:0007669"/>
    <property type="project" value="UniProtKB-KW"/>
</dbReference>
<reference evidence="4" key="1">
    <citation type="submission" date="2018-05" db="EMBL/GenBank/DDBJ databases">
        <title>Genome sequencing of Phenylobacterium sp. HYN0004.</title>
        <authorList>
            <person name="Yi H."/>
            <person name="Baek C."/>
        </authorList>
    </citation>
    <scope>NUCLEOTIDE SEQUENCE [LARGE SCALE GENOMIC DNA]</scope>
    <source>
        <strain evidence="4">HYN0004</strain>
    </source>
</reference>
<dbReference type="Pfam" id="PF07486">
    <property type="entry name" value="Hydrolase_2"/>
    <property type="match status" value="1"/>
</dbReference>
<name>A0A2Z3I5C7_9CAUL</name>
<dbReference type="InterPro" id="IPR011105">
    <property type="entry name" value="Cell_wall_hydrolase_SleB"/>
</dbReference>
<dbReference type="Gene3D" id="1.10.10.2520">
    <property type="entry name" value="Cell wall hydrolase SleB, domain 1"/>
    <property type="match status" value="1"/>
</dbReference>
<dbReference type="KEGG" id="phb:HYN04_03780"/>
<dbReference type="OrthoDB" id="9785345at2"/>
<sequence length="307" mass="32538">MAWLGLTPGWERLDLSNPPRLDLTAPDAAAQVEEARLINALRPISRAPLAEMPGFRLAGETEDARRALTCLTQAVYYEAAREPELGQAAVAQVILNRLRHPGYPKSVCGVVYQGSARATGCQFTFTCDGSLSRAPDPALWANAGAVARRALSGHVVREVGAATHYHADYVAPYWAPTLVKLTQIGAHIFYRWTGPSGERGAFSGRYAGGEAFLTPAILGGVDPRTQAGLDAIAPPPPRTVTLALAGETRTYTVSEPDAAGSPALPAPGQLSPARRRPTAEEIRRINSALAAMERGETAPATESGVQP</sequence>
<protein>
    <submittedName>
        <fullName evidence="3">Cell wall hydrolase</fullName>
    </submittedName>
</protein>
<dbReference type="Proteomes" id="UP000247763">
    <property type="component" value="Chromosome"/>
</dbReference>
<evidence type="ECO:0000256" key="1">
    <source>
        <dbReference type="SAM" id="MobiDB-lite"/>
    </source>
</evidence>